<evidence type="ECO:0000313" key="2">
    <source>
        <dbReference type="EMBL" id="CAR99940.1"/>
    </source>
</evidence>
<feature type="compositionally biased region" description="Basic residues" evidence="1">
    <location>
        <begin position="11"/>
        <end position="20"/>
    </location>
</feature>
<keyword evidence="3" id="KW-1185">Reference proteome</keyword>
<proteinExistence type="predicted"/>
<dbReference type="HOGENOM" id="CLU_3336082_0_0_1"/>
<dbReference type="KEGG" id="cbr:CBG_27661"/>
<evidence type="ECO:0000256" key="1">
    <source>
        <dbReference type="SAM" id="MobiDB-lite"/>
    </source>
</evidence>
<dbReference type="GeneID" id="68919111"/>
<gene>
    <name evidence="2" type="ORF">CBG27661</name>
    <name evidence="2" type="ORF">CBG_27661</name>
</gene>
<dbReference type="CTD" id="68919111"/>
<evidence type="ECO:0000313" key="3">
    <source>
        <dbReference type="Proteomes" id="UP000008549"/>
    </source>
</evidence>
<dbReference type="Proteomes" id="UP000008549">
    <property type="component" value="Unassembled WGS sequence"/>
</dbReference>
<name>B6IJA6_CAEBR</name>
<reference evidence="2 3" key="1">
    <citation type="journal article" date="2003" name="PLoS Biol.">
        <title>The genome sequence of Caenorhabditis briggsae: a platform for comparative genomics.</title>
        <authorList>
            <person name="Stein L.D."/>
            <person name="Bao Z."/>
            <person name="Blasiar D."/>
            <person name="Blumenthal T."/>
            <person name="Brent M.R."/>
            <person name="Chen N."/>
            <person name="Chinwalla A."/>
            <person name="Clarke L."/>
            <person name="Clee C."/>
            <person name="Coghlan A."/>
            <person name="Coulson A."/>
            <person name="D'Eustachio P."/>
            <person name="Fitch D.H."/>
            <person name="Fulton L.A."/>
            <person name="Fulton R.E."/>
            <person name="Griffiths-Jones S."/>
            <person name="Harris T.W."/>
            <person name="Hillier L.W."/>
            <person name="Kamath R."/>
            <person name="Kuwabara P.E."/>
            <person name="Mardis E.R."/>
            <person name="Marra M.A."/>
            <person name="Miner T.L."/>
            <person name="Minx P."/>
            <person name="Mullikin J.C."/>
            <person name="Plumb R.W."/>
            <person name="Rogers J."/>
            <person name="Schein J.E."/>
            <person name="Sohrmann M."/>
            <person name="Spieth J."/>
            <person name="Stajich J.E."/>
            <person name="Wei C."/>
            <person name="Willey D."/>
            <person name="Wilson R.K."/>
            <person name="Durbin R."/>
            <person name="Waterston R.H."/>
        </authorList>
    </citation>
    <scope>NUCLEOTIDE SEQUENCE [LARGE SCALE GENOMIC DNA]</scope>
    <source>
        <strain evidence="2 3">AF16</strain>
    </source>
</reference>
<feature type="region of interest" description="Disordered" evidence="1">
    <location>
        <begin position="11"/>
        <end position="38"/>
    </location>
</feature>
<sequence length="38" mass="4783">MRNLNITHKFLHHQKKKRKRKEGDIKWCKLKRTTTHNK</sequence>
<accession>B6IJA6</accession>
<dbReference type="EMBL" id="HE600983">
    <property type="protein sequence ID" value="CAR99940.1"/>
    <property type="molecule type" value="Genomic_DNA"/>
</dbReference>
<protein>
    <submittedName>
        <fullName evidence="2">Protein CBG27661</fullName>
    </submittedName>
</protein>
<feature type="compositionally biased region" description="Basic residues" evidence="1">
    <location>
        <begin position="28"/>
        <end position="38"/>
    </location>
</feature>
<dbReference type="RefSeq" id="XP_045099501.1">
    <property type="nucleotide sequence ID" value="XM_045239551.1"/>
</dbReference>
<dbReference type="AlphaFoldDB" id="B6IJA6"/>
<organism evidence="2 3">
    <name type="scientific">Caenorhabditis briggsae</name>
    <dbReference type="NCBI Taxonomy" id="6238"/>
    <lineage>
        <taxon>Eukaryota</taxon>
        <taxon>Metazoa</taxon>
        <taxon>Ecdysozoa</taxon>
        <taxon>Nematoda</taxon>
        <taxon>Chromadorea</taxon>
        <taxon>Rhabditida</taxon>
        <taxon>Rhabditina</taxon>
        <taxon>Rhabditomorpha</taxon>
        <taxon>Rhabditoidea</taxon>
        <taxon>Rhabditidae</taxon>
        <taxon>Peloderinae</taxon>
        <taxon>Caenorhabditis</taxon>
    </lineage>
</organism>
<reference evidence="2 3" key="2">
    <citation type="journal article" date="2011" name="PLoS Genet.">
        <title>Caenorhabditis briggsae recombinant inbred line genotypes reveal inter-strain incompatibility and the evolution of recombination.</title>
        <authorList>
            <person name="Ross J.A."/>
            <person name="Koboldt D.C."/>
            <person name="Staisch J.E."/>
            <person name="Chamberlin H.M."/>
            <person name="Gupta B.P."/>
            <person name="Miller R.D."/>
            <person name="Baird S.E."/>
            <person name="Haag E.S."/>
        </authorList>
    </citation>
    <scope>NUCLEOTIDE SEQUENCE [LARGE SCALE GENOMIC DNA]</scope>
    <source>
        <strain evidence="2 3">AF16</strain>
    </source>
</reference>
<dbReference type="InParanoid" id="B6IJA6"/>